<dbReference type="EMBL" id="QGKR01000182">
    <property type="protein sequence ID" value="PWR09255.1"/>
    <property type="molecule type" value="Genomic_DNA"/>
</dbReference>
<feature type="transmembrane region" description="Helical" evidence="1">
    <location>
        <begin position="109"/>
        <end position="137"/>
    </location>
</feature>
<keyword evidence="1" id="KW-0472">Membrane</keyword>
<keyword evidence="1" id="KW-0812">Transmembrane</keyword>
<keyword evidence="1" id="KW-1133">Transmembrane helix</keyword>
<evidence type="ECO:0000313" key="2">
    <source>
        <dbReference type="EMBL" id="PWR09255.1"/>
    </source>
</evidence>
<dbReference type="RefSeq" id="WP_109817671.1">
    <property type="nucleotide sequence ID" value="NZ_QGKR01000182.1"/>
</dbReference>
<feature type="transmembrane region" description="Helical" evidence="1">
    <location>
        <begin position="188"/>
        <end position="211"/>
    </location>
</feature>
<dbReference type="InterPro" id="IPR009781">
    <property type="entry name" value="DUF1345"/>
</dbReference>
<evidence type="ECO:0000256" key="1">
    <source>
        <dbReference type="SAM" id="Phobius"/>
    </source>
</evidence>
<feature type="transmembrane region" description="Helical" evidence="1">
    <location>
        <begin position="86"/>
        <end position="103"/>
    </location>
</feature>
<proteinExistence type="predicted"/>
<dbReference type="AlphaFoldDB" id="A0A317D9D1"/>
<comment type="caution">
    <text evidence="2">The sequence shown here is derived from an EMBL/GenBank/DDBJ whole genome shotgun (WGS) entry which is preliminary data.</text>
</comment>
<dbReference type="OrthoDB" id="64737at2"/>
<accession>A0A317D9D1</accession>
<organism evidence="2 3">
    <name type="scientific">Micromonospora acroterricola</name>
    <dbReference type="NCBI Taxonomy" id="2202421"/>
    <lineage>
        <taxon>Bacteria</taxon>
        <taxon>Bacillati</taxon>
        <taxon>Actinomycetota</taxon>
        <taxon>Actinomycetes</taxon>
        <taxon>Micromonosporales</taxon>
        <taxon>Micromonosporaceae</taxon>
        <taxon>Micromonospora</taxon>
    </lineage>
</organism>
<gene>
    <name evidence="2" type="ORF">DKT68_13005</name>
</gene>
<keyword evidence="3" id="KW-1185">Reference proteome</keyword>
<reference evidence="2 3" key="1">
    <citation type="submission" date="2018-05" db="EMBL/GenBank/DDBJ databases">
        <title>Micromonospora atacamensis sp. nov., a novel actinobacteria isolated from high altitude Atacama Desert soil.</title>
        <authorList>
            <person name="Carro L."/>
            <person name="Golinska P."/>
            <person name="Klenk H.-P."/>
            <person name="Goodfellow M."/>
        </authorList>
    </citation>
    <scope>NUCLEOTIDE SEQUENCE [LARGE SCALE GENOMIC DNA]</scope>
    <source>
        <strain evidence="2 3">5R2A7</strain>
    </source>
</reference>
<evidence type="ECO:0000313" key="3">
    <source>
        <dbReference type="Proteomes" id="UP000245410"/>
    </source>
</evidence>
<name>A0A317D9D1_9ACTN</name>
<feature type="transmembrane region" description="Helical" evidence="1">
    <location>
        <begin position="43"/>
        <end position="65"/>
    </location>
</feature>
<dbReference type="Pfam" id="PF07077">
    <property type="entry name" value="DUF1345"/>
    <property type="match status" value="1"/>
</dbReference>
<protein>
    <submittedName>
        <fullName evidence="2">DUF1345 domain-containing protein</fullName>
    </submittedName>
</protein>
<dbReference type="Proteomes" id="UP000245410">
    <property type="component" value="Unassembled WGS sequence"/>
</dbReference>
<sequence>MNRRRPPAPERVLSSRRALSSLGIGAAAGAVAAALGIPELSPMITWTVAVSVLLVWVWVSCWPMGSAETERLAEAEPGTRSTDSEILIASVISLVAVAVALVRSSDNDVVAVTIVVLSVVAVALSWALVNTVFAFKYARLYYLDVNGGIDFKQRERPCYSDFAYLAFTVGMSFAVSESEPTSTAIRRVALGHALLSYAFGTGVLAVAINLVTNLGQS</sequence>